<comment type="caution">
    <text evidence="1">The sequence shown here is derived from an EMBL/GenBank/DDBJ whole genome shotgun (WGS) entry which is preliminary data.</text>
</comment>
<dbReference type="EMBL" id="AHDZ01000070">
    <property type="protein sequence ID" value="EOO11291.1"/>
    <property type="molecule type" value="Genomic_DNA"/>
</dbReference>
<gene>
    <name evidence="1" type="ORF">IGA_05554</name>
</gene>
<evidence type="ECO:0000313" key="1">
    <source>
        <dbReference type="EMBL" id="EOO11291.1"/>
    </source>
</evidence>
<name>R8CI39_BACCE</name>
<protein>
    <submittedName>
        <fullName evidence="1">Uncharacterized protein</fullName>
    </submittedName>
</protein>
<proteinExistence type="predicted"/>
<dbReference type="HOGENOM" id="CLU_2876128_0_0_9"/>
<sequence length="63" mass="7905">MKFNQMTDEEKLKHLRDKLEKSREFREKMGESGFTYDSFVCLTKDEFEWIMQYYIGERYMCRK</sequence>
<accession>R8CI39</accession>
<dbReference type="Proteomes" id="UP000014003">
    <property type="component" value="Unassembled WGS sequence"/>
</dbReference>
<evidence type="ECO:0000313" key="2">
    <source>
        <dbReference type="Proteomes" id="UP000014003"/>
    </source>
</evidence>
<dbReference type="AlphaFoldDB" id="R8CI39"/>
<organism evidence="1 2">
    <name type="scientific">Bacillus cereus HuA3-9</name>
    <dbReference type="NCBI Taxonomy" id="1053205"/>
    <lineage>
        <taxon>Bacteria</taxon>
        <taxon>Bacillati</taxon>
        <taxon>Bacillota</taxon>
        <taxon>Bacilli</taxon>
        <taxon>Bacillales</taxon>
        <taxon>Bacillaceae</taxon>
        <taxon>Bacillus</taxon>
        <taxon>Bacillus cereus group</taxon>
    </lineage>
</organism>
<reference evidence="1 2" key="1">
    <citation type="submission" date="2012-12" db="EMBL/GenBank/DDBJ databases">
        <title>The Genome Sequence of Bacillus cereus HuA3-9.</title>
        <authorList>
            <consortium name="The Broad Institute Genome Sequencing Platform"/>
            <consortium name="The Broad Institute Genome Sequencing Center for Infectious Disease"/>
            <person name="Feldgarden M."/>
            <person name="Van der Auwera G.A."/>
            <person name="Mahillon J."/>
            <person name="Duprez V."/>
            <person name="Timmery S."/>
            <person name="Mattelet C."/>
            <person name="Dierick K."/>
            <person name="Sun M."/>
            <person name="Yu Z."/>
            <person name="Zhu L."/>
            <person name="Hu X."/>
            <person name="Shank E.B."/>
            <person name="Swiecicka I."/>
            <person name="Hansen B.M."/>
            <person name="Andrup L."/>
            <person name="Walker B."/>
            <person name="Young S.K."/>
            <person name="Zeng Q."/>
            <person name="Gargeya S."/>
            <person name="Fitzgerald M."/>
            <person name="Haas B."/>
            <person name="Abouelleil A."/>
            <person name="Alvarado L."/>
            <person name="Arachchi H.M."/>
            <person name="Berlin A.M."/>
            <person name="Chapman S.B."/>
            <person name="Dewar J."/>
            <person name="Goldberg J."/>
            <person name="Griggs A."/>
            <person name="Gujja S."/>
            <person name="Hansen M."/>
            <person name="Howarth C."/>
            <person name="Imamovic A."/>
            <person name="Larimer J."/>
            <person name="McCowan C."/>
            <person name="Murphy C."/>
            <person name="Neiman D."/>
            <person name="Pearson M."/>
            <person name="Priest M."/>
            <person name="Roberts A."/>
            <person name="Saif S."/>
            <person name="Shea T."/>
            <person name="Sisk P."/>
            <person name="Sykes S."/>
            <person name="Wortman J."/>
            <person name="Nusbaum C."/>
            <person name="Birren B."/>
        </authorList>
    </citation>
    <scope>NUCLEOTIDE SEQUENCE [LARGE SCALE GENOMIC DNA]</scope>
    <source>
        <strain evidence="1 2">HuA3-9</strain>
    </source>
</reference>